<dbReference type="InterPro" id="IPR047657">
    <property type="entry name" value="PmbA"/>
</dbReference>
<dbReference type="PANTHER" id="PTHR43421:SF1">
    <property type="entry name" value="METALLOPROTEASE PMBA"/>
    <property type="match status" value="1"/>
</dbReference>
<dbReference type="EMBL" id="DRMN01000316">
    <property type="protein sequence ID" value="HFB55223.1"/>
    <property type="molecule type" value="Genomic_DNA"/>
</dbReference>
<dbReference type="GO" id="GO:0005829">
    <property type="term" value="C:cytosol"/>
    <property type="evidence" value="ECO:0007669"/>
    <property type="project" value="TreeGrafter"/>
</dbReference>
<protein>
    <submittedName>
        <fullName evidence="2">TldD/PmbA family protein</fullName>
    </submittedName>
</protein>
<dbReference type="Pfam" id="PF19289">
    <property type="entry name" value="PmbA_TldD_3rd"/>
    <property type="match status" value="1"/>
</dbReference>
<proteinExistence type="predicted"/>
<comment type="caution">
    <text evidence="2">The sequence shown here is derived from an EMBL/GenBank/DDBJ whole genome shotgun (WGS) entry which is preliminary data.</text>
</comment>
<evidence type="ECO:0000313" key="2">
    <source>
        <dbReference type="EMBL" id="HFB55223.1"/>
    </source>
</evidence>
<name>A0A7C3C5H7_9PROT</name>
<gene>
    <name evidence="2" type="ORF">ENJ46_04790</name>
</gene>
<dbReference type="Proteomes" id="UP000886042">
    <property type="component" value="Unassembled WGS sequence"/>
</dbReference>
<dbReference type="AlphaFoldDB" id="A0A7C3C5H7"/>
<dbReference type="GO" id="GO:0008237">
    <property type="term" value="F:metallopeptidase activity"/>
    <property type="evidence" value="ECO:0007669"/>
    <property type="project" value="InterPro"/>
</dbReference>
<dbReference type="PANTHER" id="PTHR43421">
    <property type="entry name" value="METALLOPROTEASE PMBA"/>
    <property type="match status" value="1"/>
</dbReference>
<feature type="non-terminal residue" evidence="2">
    <location>
        <position position="1"/>
    </location>
</feature>
<dbReference type="SUPFAM" id="SSF111283">
    <property type="entry name" value="Putative modulator of DNA gyrase, PmbA/TldD"/>
    <property type="match status" value="1"/>
</dbReference>
<evidence type="ECO:0000259" key="1">
    <source>
        <dbReference type="Pfam" id="PF19289"/>
    </source>
</evidence>
<organism evidence="2">
    <name type="scientific">Hellea balneolensis</name>
    <dbReference type="NCBI Taxonomy" id="287478"/>
    <lineage>
        <taxon>Bacteria</taxon>
        <taxon>Pseudomonadati</taxon>
        <taxon>Pseudomonadota</taxon>
        <taxon>Alphaproteobacteria</taxon>
        <taxon>Maricaulales</taxon>
        <taxon>Robiginitomaculaceae</taxon>
        <taxon>Hellea</taxon>
    </lineage>
</organism>
<dbReference type="GO" id="GO:0006508">
    <property type="term" value="P:proteolysis"/>
    <property type="evidence" value="ECO:0007669"/>
    <property type="project" value="InterPro"/>
</dbReference>
<accession>A0A7C3C5H7</accession>
<dbReference type="InterPro" id="IPR036059">
    <property type="entry name" value="TldD/PmbA_sf"/>
</dbReference>
<reference evidence="2" key="1">
    <citation type="journal article" date="2020" name="mSystems">
        <title>Genome- and Community-Level Interaction Insights into Carbon Utilization and Element Cycling Functions of Hydrothermarchaeota in Hydrothermal Sediment.</title>
        <authorList>
            <person name="Zhou Z."/>
            <person name="Liu Y."/>
            <person name="Xu W."/>
            <person name="Pan J."/>
            <person name="Luo Z.H."/>
            <person name="Li M."/>
        </authorList>
    </citation>
    <scope>NUCLEOTIDE SEQUENCE [LARGE SCALE GENOMIC DNA]</scope>
    <source>
        <strain evidence="2">HyVt-489</strain>
    </source>
</reference>
<dbReference type="InterPro" id="IPR045569">
    <property type="entry name" value="Metalloprtase-TldD/E_C"/>
</dbReference>
<sequence>YKDAMGEQIFHPAINITDDPKIIRGHGSRPWDGEGVANTKMGIVTDGVLNSWLLNTASATQLGLPLTGHAHRDVGAPASVSASNAYIHAGDKSVDALLKDMGKGLIISEMFGASVNSNTGDYSVGIAGFAVENGERAGPVSEITVAGNLKDMFKSVIAANDLVFDDGICAPSLLMPNMVIAGE</sequence>
<feature type="domain" description="Metalloprotease TldD/E C-terminal" evidence="1">
    <location>
        <begin position="2"/>
        <end position="182"/>
    </location>
</feature>